<dbReference type="GO" id="GO:0005524">
    <property type="term" value="F:ATP binding"/>
    <property type="evidence" value="ECO:0007669"/>
    <property type="project" value="InterPro"/>
</dbReference>
<evidence type="ECO:0000259" key="3">
    <source>
        <dbReference type="Pfam" id="PF13193"/>
    </source>
</evidence>
<sequence>MSETSPAYNAVTYLLDRNIDEGRSHKLAYTDTVAELTYGELQRQSCRVANLLRRLGVRREERVAMIMLDTVDFPSVFLGAIRAGIVPVPLNTLLTSDQYAYVLADCRARVLFVSEALYPAVKDVVGRMSDLECVVVSGQNAFGHKLLSDELKNERDTYVTAPTHPDEPAFWLYSSGSTGMPKGVRHLHANLAATAETYASQVLGIREDDVCLSAAKLFFAYGLGNALTFPMSVGATTILNPERPTPAVMFTLMNKYHPSIFYGVPTLFAAMLNDEQLKAQIGGERLRVCTSAGEALPESVGNAWKARFGVDILDGVGSTELLHIFLSNAPGDIRYGSSGRPVPGYKVRLVNEAGADVADGEVGELLVDAPSAGEGYWNQRSKSRRTFEGHWTRTGDKYVREADGRYIFCGRSDDMFKVSGIWVSPFEVESALITHPTVLEAAVVPEADAEGLLKPKAFVVLRAGAKADGLDEALKEHVKQKIGVWKYPRWIETVDTLPKTATGKIQRFKLRDGPA</sequence>
<keyword evidence="1 4" id="KW-0436">Ligase</keyword>
<dbReference type="PANTHER" id="PTHR43352:SF1">
    <property type="entry name" value="ANTHRANILATE--COA LIGASE"/>
    <property type="match status" value="1"/>
</dbReference>
<name>A0A1M7TNJ3_9BRAD</name>
<dbReference type="InterPro" id="IPR000873">
    <property type="entry name" value="AMP-dep_synth/lig_dom"/>
</dbReference>
<proteinExistence type="predicted"/>
<dbReference type="CDD" id="cd05959">
    <property type="entry name" value="BCL_4HBCL"/>
    <property type="match status" value="1"/>
</dbReference>
<evidence type="ECO:0000313" key="4">
    <source>
        <dbReference type="EMBL" id="SHN72314.1"/>
    </source>
</evidence>
<organism evidence="4 5">
    <name type="scientific">Bradyrhizobium erythrophlei</name>
    <dbReference type="NCBI Taxonomy" id="1437360"/>
    <lineage>
        <taxon>Bacteria</taxon>
        <taxon>Pseudomonadati</taxon>
        <taxon>Pseudomonadota</taxon>
        <taxon>Alphaproteobacteria</taxon>
        <taxon>Hyphomicrobiales</taxon>
        <taxon>Nitrobacteraceae</taxon>
        <taxon>Bradyrhizobium</taxon>
    </lineage>
</organism>
<evidence type="ECO:0000313" key="5">
    <source>
        <dbReference type="Proteomes" id="UP000184096"/>
    </source>
</evidence>
<dbReference type="Proteomes" id="UP000184096">
    <property type="component" value="Chromosome I"/>
</dbReference>
<dbReference type="Gene3D" id="3.40.50.12820">
    <property type="match status" value="1"/>
</dbReference>
<evidence type="ECO:0000259" key="2">
    <source>
        <dbReference type="Pfam" id="PF00501"/>
    </source>
</evidence>
<protein>
    <submittedName>
        <fullName evidence="4">Benzoate-CoA ligase</fullName>
    </submittedName>
</protein>
<feature type="domain" description="AMP-dependent synthetase/ligase" evidence="2">
    <location>
        <begin position="23"/>
        <end position="377"/>
    </location>
</feature>
<dbReference type="SUPFAM" id="SSF56801">
    <property type="entry name" value="Acetyl-CoA synthetase-like"/>
    <property type="match status" value="1"/>
</dbReference>
<evidence type="ECO:0000256" key="1">
    <source>
        <dbReference type="ARBA" id="ARBA00022598"/>
    </source>
</evidence>
<feature type="domain" description="AMP-binding enzyme C-terminal" evidence="3">
    <location>
        <begin position="427"/>
        <end position="504"/>
    </location>
</feature>
<dbReference type="Pfam" id="PF00501">
    <property type="entry name" value="AMP-binding"/>
    <property type="match status" value="1"/>
</dbReference>
<dbReference type="EMBL" id="LT670849">
    <property type="protein sequence ID" value="SHN72314.1"/>
    <property type="molecule type" value="Genomic_DNA"/>
</dbReference>
<dbReference type="NCBIfam" id="TIGR02262">
    <property type="entry name" value="benz_CoA_lig"/>
    <property type="match status" value="1"/>
</dbReference>
<dbReference type="InterPro" id="IPR025110">
    <property type="entry name" value="AMP-bd_C"/>
</dbReference>
<dbReference type="OrthoDB" id="9803968at2"/>
<dbReference type="InterPro" id="IPR045851">
    <property type="entry name" value="AMP-bd_C_sf"/>
</dbReference>
<dbReference type="InterPro" id="IPR011957">
    <property type="entry name" value="Benz_CoA_lig"/>
</dbReference>
<dbReference type="AlphaFoldDB" id="A0A1M7TNJ3"/>
<dbReference type="FunFam" id="3.30.300.30:FF:000039">
    <property type="entry name" value="Benzoate-CoA ligase family"/>
    <property type="match status" value="1"/>
</dbReference>
<dbReference type="RefSeq" id="WP_072817934.1">
    <property type="nucleotide sequence ID" value="NZ_LT670849.1"/>
</dbReference>
<dbReference type="Gene3D" id="3.40.50.980">
    <property type="match status" value="1"/>
</dbReference>
<accession>A0A1M7TNJ3</accession>
<dbReference type="Gene3D" id="3.30.300.30">
    <property type="match status" value="1"/>
</dbReference>
<keyword evidence="5" id="KW-1185">Reference proteome</keyword>
<reference evidence="5" key="1">
    <citation type="submission" date="2016-11" db="EMBL/GenBank/DDBJ databases">
        <authorList>
            <person name="Varghese N."/>
            <person name="Submissions S."/>
        </authorList>
    </citation>
    <scope>NUCLEOTIDE SEQUENCE [LARGE SCALE GENOMIC DNA]</scope>
    <source>
        <strain evidence="5">GAS401</strain>
    </source>
</reference>
<dbReference type="Pfam" id="PF13193">
    <property type="entry name" value="AMP-binding_C"/>
    <property type="match status" value="1"/>
</dbReference>
<dbReference type="Gene3D" id="2.30.38.10">
    <property type="entry name" value="Luciferase, Domain 3"/>
    <property type="match status" value="1"/>
</dbReference>
<dbReference type="GO" id="GO:0016878">
    <property type="term" value="F:acid-thiol ligase activity"/>
    <property type="evidence" value="ECO:0007669"/>
    <property type="project" value="TreeGrafter"/>
</dbReference>
<gene>
    <name evidence="4" type="ORF">SAMN05444170_2240</name>
</gene>
<dbReference type="PANTHER" id="PTHR43352">
    <property type="entry name" value="ACETYL-COA SYNTHETASE"/>
    <property type="match status" value="1"/>
</dbReference>
<dbReference type="GO" id="GO:0044550">
    <property type="term" value="P:secondary metabolite biosynthetic process"/>
    <property type="evidence" value="ECO:0007669"/>
    <property type="project" value="TreeGrafter"/>
</dbReference>
<dbReference type="GO" id="GO:0016405">
    <property type="term" value="F:CoA-ligase activity"/>
    <property type="evidence" value="ECO:0007669"/>
    <property type="project" value="InterPro"/>
</dbReference>